<dbReference type="OrthoDB" id="8909581at2"/>
<dbReference type="RefSeq" id="WP_131562939.1">
    <property type="nucleotide sequence ID" value="NZ_SJSN01000034.1"/>
</dbReference>
<dbReference type="EMBL" id="SJSN01000034">
    <property type="protein sequence ID" value="TCC97964.1"/>
    <property type="molecule type" value="Genomic_DNA"/>
</dbReference>
<protein>
    <submittedName>
        <fullName evidence="1">DUF1330 domain-containing protein</fullName>
    </submittedName>
</protein>
<dbReference type="PANTHER" id="PTHR40257:SF1">
    <property type="entry name" value="DUF1330 DOMAIN-CONTAINING PROTEIN"/>
    <property type="match status" value="1"/>
</dbReference>
<proteinExistence type="predicted"/>
<evidence type="ECO:0000313" key="2">
    <source>
        <dbReference type="Proteomes" id="UP000291485"/>
    </source>
</evidence>
<evidence type="ECO:0000313" key="1">
    <source>
        <dbReference type="EMBL" id="TCC97964.1"/>
    </source>
</evidence>
<dbReference type="AlphaFoldDB" id="A0A4R0NGV1"/>
<organism evidence="1 2">
    <name type="scientific">Pedobacter frigidisoli</name>
    <dbReference type="NCBI Taxonomy" id="2530455"/>
    <lineage>
        <taxon>Bacteria</taxon>
        <taxon>Pseudomonadati</taxon>
        <taxon>Bacteroidota</taxon>
        <taxon>Sphingobacteriia</taxon>
        <taxon>Sphingobacteriales</taxon>
        <taxon>Sphingobacteriaceae</taxon>
        <taxon>Pedobacter</taxon>
    </lineage>
</organism>
<dbReference type="Gene3D" id="3.30.70.100">
    <property type="match status" value="1"/>
</dbReference>
<dbReference type="InterPro" id="IPR011008">
    <property type="entry name" value="Dimeric_a/b-barrel"/>
</dbReference>
<gene>
    <name evidence="1" type="ORF">EZ449_21905</name>
</gene>
<name>A0A4R0NGV1_9SPHI</name>
<dbReference type="SUPFAM" id="SSF54909">
    <property type="entry name" value="Dimeric alpha+beta barrel"/>
    <property type="match status" value="1"/>
</dbReference>
<comment type="caution">
    <text evidence="1">The sequence shown here is derived from an EMBL/GenBank/DDBJ whole genome shotgun (WGS) entry which is preliminary data.</text>
</comment>
<accession>A0A4R0NGV1</accession>
<dbReference type="PANTHER" id="PTHR40257">
    <property type="match status" value="1"/>
</dbReference>
<keyword evidence="2" id="KW-1185">Reference proteome</keyword>
<sequence>MKITEISSKKVEALINEMNENDPVVMLNLVRYNSDALYEDSEKYTTCSGAEAYLKRYATAFNAIAANEGITEIKVKYIGDVKGLLCGREDEQWDAIVLVEYPNLAAFRKITESSEYEAKAEPHRKAALQDWRLIATVSLV</sequence>
<dbReference type="Proteomes" id="UP000291485">
    <property type="component" value="Unassembled WGS sequence"/>
</dbReference>
<reference evidence="1 2" key="1">
    <citation type="submission" date="2019-02" db="EMBL/GenBank/DDBJ databases">
        <title>Pedobacter sp. RP-3-11 sp. nov., isolated from Arctic soil.</title>
        <authorList>
            <person name="Dahal R.H."/>
        </authorList>
    </citation>
    <scope>NUCLEOTIDE SEQUENCE [LARGE SCALE GENOMIC DNA]</scope>
    <source>
        <strain evidence="1 2">RP-3-11</strain>
    </source>
</reference>